<dbReference type="InterPro" id="IPR000791">
    <property type="entry name" value="Gpr1/Fun34/SatP-like"/>
</dbReference>
<sequence length="246" mass="25946">MSQDSLEKGYANRIVSASGGDLQPGPHEDVQAKKAIANPAPLGLAAFALTTFVLSIINVGGLGIHEPNLVVALAFGYGGLVQLLAGMWEMAIGNTFGATALSSYGGFWLSFAIVFTPAFNIVESYTDKATGVSTFSNVFAIYLWGWFIFTTLLMLLTLRSTIAFASLFIVLDMAFLCLALAEQNAGAGNAATAGALAKAGGSFGLAAAFLAWYNMFAGIADKNNFWFAVPVSHLPWSEKAKAAKRH</sequence>
<proteinExistence type="inferred from homology"/>
<evidence type="ECO:0000256" key="3">
    <source>
        <dbReference type="ARBA" id="ARBA00022692"/>
    </source>
</evidence>
<evidence type="ECO:0000256" key="1">
    <source>
        <dbReference type="ARBA" id="ARBA00004141"/>
    </source>
</evidence>
<comment type="subcellular location">
    <subcellularLocation>
        <location evidence="1">Membrane</location>
        <topology evidence="1">Multi-pass membrane protein</topology>
    </subcellularLocation>
</comment>
<keyword evidence="4 6" id="KW-1133">Transmembrane helix</keyword>
<dbReference type="InterPro" id="IPR047622">
    <property type="entry name" value="GPR1_FUN34_YAAH"/>
</dbReference>
<feature type="transmembrane region" description="Helical" evidence="6">
    <location>
        <begin position="162"/>
        <end position="181"/>
    </location>
</feature>
<protein>
    <submittedName>
        <fullName evidence="7">Uncharacterized protein</fullName>
    </submittedName>
</protein>
<organism evidence="7 8">
    <name type="scientific">Corymbia citriodora subsp. variegata</name>
    <dbReference type="NCBI Taxonomy" id="360336"/>
    <lineage>
        <taxon>Eukaryota</taxon>
        <taxon>Viridiplantae</taxon>
        <taxon>Streptophyta</taxon>
        <taxon>Embryophyta</taxon>
        <taxon>Tracheophyta</taxon>
        <taxon>Spermatophyta</taxon>
        <taxon>Magnoliopsida</taxon>
        <taxon>eudicotyledons</taxon>
        <taxon>Gunneridae</taxon>
        <taxon>Pentapetalae</taxon>
        <taxon>rosids</taxon>
        <taxon>malvids</taxon>
        <taxon>Myrtales</taxon>
        <taxon>Myrtaceae</taxon>
        <taxon>Myrtoideae</taxon>
        <taxon>Eucalypteae</taxon>
        <taxon>Corymbia</taxon>
    </lineage>
</organism>
<feature type="transmembrane region" description="Helical" evidence="6">
    <location>
        <begin position="70"/>
        <end position="88"/>
    </location>
</feature>
<dbReference type="PANTHER" id="PTHR31123:SF1">
    <property type="entry name" value="ACCUMULATION OF DYADS PROTEIN 2-RELATED"/>
    <property type="match status" value="1"/>
</dbReference>
<dbReference type="AlphaFoldDB" id="A0A8T0CH77"/>
<feature type="transmembrane region" description="Helical" evidence="6">
    <location>
        <begin position="134"/>
        <end position="155"/>
    </location>
</feature>
<keyword evidence="3 6" id="KW-0812">Transmembrane</keyword>
<dbReference type="GO" id="GO:0005886">
    <property type="term" value="C:plasma membrane"/>
    <property type="evidence" value="ECO:0007669"/>
    <property type="project" value="TreeGrafter"/>
</dbReference>
<keyword evidence="8" id="KW-1185">Reference proteome</keyword>
<dbReference type="Gramene" id="rna-gnl|WGS:JABURB|Cocit.L5279.1">
    <property type="protein sequence ID" value="cds-KAF7846082.1"/>
    <property type="gene ID" value="gene-BT93_L5279"/>
</dbReference>
<dbReference type="EMBL" id="MU095721">
    <property type="protein sequence ID" value="KAF7846082.1"/>
    <property type="molecule type" value="Genomic_DNA"/>
</dbReference>
<dbReference type="Proteomes" id="UP000806378">
    <property type="component" value="Unassembled WGS sequence"/>
</dbReference>
<evidence type="ECO:0000256" key="4">
    <source>
        <dbReference type="ARBA" id="ARBA00022989"/>
    </source>
</evidence>
<dbReference type="PROSITE" id="PS01114">
    <property type="entry name" value="GPR1_FUN34_YAAH"/>
    <property type="match status" value="1"/>
</dbReference>
<feature type="transmembrane region" description="Helical" evidence="6">
    <location>
        <begin position="100"/>
        <end position="122"/>
    </location>
</feature>
<dbReference type="GO" id="GO:0015123">
    <property type="term" value="F:acetate transmembrane transporter activity"/>
    <property type="evidence" value="ECO:0007669"/>
    <property type="project" value="TreeGrafter"/>
</dbReference>
<feature type="transmembrane region" description="Helical" evidence="6">
    <location>
        <begin position="193"/>
        <end position="213"/>
    </location>
</feature>
<accession>A0A8T0CH77</accession>
<gene>
    <name evidence="7" type="ORF">BT93_L5279</name>
</gene>
<dbReference type="OrthoDB" id="2012235at2759"/>
<evidence type="ECO:0000313" key="8">
    <source>
        <dbReference type="Proteomes" id="UP000806378"/>
    </source>
</evidence>
<evidence type="ECO:0000256" key="2">
    <source>
        <dbReference type="ARBA" id="ARBA00005587"/>
    </source>
</evidence>
<reference evidence="7" key="1">
    <citation type="submission" date="2020-05" db="EMBL/GenBank/DDBJ databases">
        <title>WGS assembly of Corymbia citriodora subspecies variegata.</title>
        <authorList>
            <person name="Barry K."/>
            <person name="Hundley H."/>
            <person name="Shu S."/>
            <person name="Jenkins J."/>
            <person name="Grimwood J."/>
            <person name="Baten A."/>
        </authorList>
    </citation>
    <scope>NUCLEOTIDE SEQUENCE</scope>
    <source>
        <strain evidence="7">CV2-018</strain>
    </source>
</reference>
<evidence type="ECO:0000256" key="6">
    <source>
        <dbReference type="SAM" id="Phobius"/>
    </source>
</evidence>
<evidence type="ECO:0000313" key="7">
    <source>
        <dbReference type="EMBL" id="KAF7846082.1"/>
    </source>
</evidence>
<keyword evidence="5 6" id="KW-0472">Membrane</keyword>
<dbReference type="InterPro" id="IPR051633">
    <property type="entry name" value="AceTr"/>
</dbReference>
<dbReference type="Pfam" id="PF01184">
    <property type="entry name" value="Gpr1_Fun34_YaaH"/>
    <property type="match status" value="1"/>
</dbReference>
<feature type="transmembrane region" description="Helical" evidence="6">
    <location>
        <begin position="42"/>
        <end position="64"/>
    </location>
</feature>
<name>A0A8T0CH77_CORYI</name>
<evidence type="ECO:0000256" key="5">
    <source>
        <dbReference type="ARBA" id="ARBA00023136"/>
    </source>
</evidence>
<dbReference type="NCBIfam" id="NF038013">
    <property type="entry name" value="AceTr_1"/>
    <property type="match status" value="1"/>
</dbReference>
<comment type="caution">
    <text evidence="7">The sequence shown here is derived from an EMBL/GenBank/DDBJ whole genome shotgun (WGS) entry which is preliminary data.</text>
</comment>
<comment type="similarity">
    <text evidence="2">Belongs to the acetate uptake transporter (AceTr) (TC 2.A.96) family.</text>
</comment>
<dbReference type="PANTHER" id="PTHR31123">
    <property type="entry name" value="ACCUMULATION OF DYADS PROTEIN 2-RELATED"/>
    <property type="match status" value="1"/>
</dbReference>